<dbReference type="EMBL" id="GG666714">
    <property type="protein sequence ID" value="EEN42713.1"/>
    <property type="molecule type" value="Genomic_DNA"/>
</dbReference>
<name>C3ZXQ0_BRAFL</name>
<gene>
    <name evidence="1" type="ORF">BRAFLDRAFT_131131</name>
</gene>
<dbReference type="AlphaFoldDB" id="C3ZXQ0"/>
<protein>
    <submittedName>
        <fullName evidence="1">Uncharacterized protein</fullName>
    </submittedName>
</protein>
<sequence>MASARGAVRCLLWPHLAFFSPPVFPRAQSVLQGPPASQCVPVPAPPVVLVMPQQLGCGSIHPVAAQVPSSPVSRSTMSYCKKRALEEQQGKSKRKYTRKATANKCSSCGQSELKEFGHSRFGREAFCASASSLSVEVWLAQKRAEAATNKDPPQN</sequence>
<reference evidence="1" key="1">
    <citation type="journal article" date="2008" name="Nature">
        <title>The amphioxus genome and the evolution of the chordate karyotype.</title>
        <authorList>
            <consortium name="US DOE Joint Genome Institute (JGI-PGF)"/>
            <person name="Putnam N.H."/>
            <person name="Butts T."/>
            <person name="Ferrier D.E.K."/>
            <person name="Furlong R.F."/>
            <person name="Hellsten U."/>
            <person name="Kawashima T."/>
            <person name="Robinson-Rechavi M."/>
            <person name="Shoguchi E."/>
            <person name="Terry A."/>
            <person name="Yu J.-K."/>
            <person name="Benito-Gutierrez E.L."/>
            <person name="Dubchak I."/>
            <person name="Garcia-Fernandez J."/>
            <person name="Gibson-Brown J.J."/>
            <person name="Grigoriev I.V."/>
            <person name="Horton A.C."/>
            <person name="de Jong P.J."/>
            <person name="Jurka J."/>
            <person name="Kapitonov V.V."/>
            <person name="Kohara Y."/>
            <person name="Kuroki Y."/>
            <person name="Lindquist E."/>
            <person name="Lucas S."/>
            <person name="Osoegawa K."/>
            <person name="Pennacchio L.A."/>
            <person name="Salamov A.A."/>
            <person name="Satou Y."/>
            <person name="Sauka-Spengler T."/>
            <person name="Schmutz J."/>
            <person name="Shin-I T."/>
            <person name="Toyoda A."/>
            <person name="Bronner-Fraser M."/>
            <person name="Fujiyama A."/>
            <person name="Holland L.Z."/>
            <person name="Holland P.W.H."/>
            <person name="Satoh N."/>
            <person name="Rokhsar D.S."/>
        </authorList>
    </citation>
    <scope>NUCLEOTIDE SEQUENCE [LARGE SCALE GENOMIC DNA]</scope>
    <source>
        <strain evidence="1">S238N-H82</strain>
        <tissue evidence="1">Testes</tissue>
    </source>
</reference>
<proteinExistence type="predicted"/>
<evidence type="ECO:0000313" key="1">
    <source>
        <dbReference type="EMBL" id="EEN42713.1"/>
    </source>
</evidence>
<accession>C3ZXQ0</accession>
<organism>
    <name type="scientific">Branchiostoma floridae</name>
    <name type="common">Florida lancelet</name>
    <name type="synonym">Amphioxus</name>
    <dbReference type="NCBI Taxonomy" id="7739"/>
    <lineage>
        <taxon>Eukaryota</taxon>
        <taxon>Metazoa</taxon>
        <taxon>Chordata</taxon>
        <taxon>Cephalochordata</taxon>
        <taxon>Leptocardii</taxon>
        <taxon>Amphioxiformes</taxon>
        <taxon>Branchiostomatidae</taxon>
        <taxon>Branchiostoma</taxon>
    </lineage>
</organism>
<dbReference type="InParanoid" id="C3ZXQ0"/>